<feature type="transmembrane region" description="Helical" evidence="11">
    <location>
        <begin position="364"/>
        <end position="386"/>
    </location>
</feature>
<organism evidence="13 14">
    <name type="scientific">Alkalispirillum mobile</name>
    <dbReference type="NCBI Taxonomy" id="85925"/>
    <lineage>
        <taxon>Bacteria</taxon>
        <taxon>Pseudomonadati</taxon>
        <taxon>Pseudomonadota</taxon>
        <taxon>Gammaproteobacteria</taxon>
        <taxon>Chromatiales</taxon>
        <taxon>Ectothiorhodospiraceae</taxon>
        <taxon>Alkalispirillum</taxon>
    </lineage>
</organism>
<sequence>MNGWHQRLEGLRLRLSAHDALGLMSVLAVLCGLATAGVILAFRSLVEFSQSQLLGSPGQFWELAPHWRLLLPLLGGVAIGLFLQWLRPEHRGTGVVHVIERLGYHQGYLNWRNAVAQFVGASTALISGHSVGREGPAIHLGAASGSLLGQRLGLPNNSLRTLVACGVAAAIGATFNTPLAGVVFAMEVVMLEYTLSGFLPVMLSAVTATVITQLIYGSSPAFSVPAVHLESLGELGWLLVCGLLIGALAAAFIHSLMFFSNSLTRWPLALRTGLAGLAVGLIGMVLPEVMGVGYETVNLILLGEVATLTLIALVIAKLLASTLAIGLGIPGGLIGPTVVIGAAAGGLLGQAAQVLFPTAASEPSLYVMLGLGAMMGATLRAPLAALTAMLELTANPNIILPGMLTIAMAVLVAGEVFAKDSVYLHQLRLRGLDFRSNPLFQALSRLGIARIMDRRLVVVPRHTDRRTLEQALATNPRWILMMDRDGVAPQALLPVTDLLHHLQVESTMEVDLLQIPAKRLEPDTIEYRASLREALALFQEREVEALCVVNTIAPGIRRYLGVITRQDLEHQYFQ</sequence>
<feature type="transmembrane region" description="Helical" evidence="11">
    <location>
        <begin position="332"/>
        <end position="352"/>
    </location>
</feature>
<feature type="transmembrane region" description="Helical" evidence="11">
    <location>
        <begin position="268"/>
        <end position="287"/>
    </location>
</feature>
<evidence type="ECO:0000259" key="12">
    <source>
        <dbReference type="PROSITE" id="PS51371"/>
    </source>
</evidence>
<keyword evidence="6 11" id="KW-0472">Membrane</keyword>
<keyword evidence="14" id="KW-1185">Reference proteome</keyword>
<dbReference type="Pfam" id="PF00571">
    <property type="entry name" value="CBS"/>
    <property type="match status" value="1"/>
</dbReference>
<feature type="transmembrane region" description="Helical" evidence="11">
    <location>
        <begin position="67"/>
        <end position="86"/>
    </location>
</feature>
<dbReference type="AlphaFoldDB" id="A0A498C897"/>
<dbReference type="InterPro" id="IPR000644">
    <property type="entry name" value="CBS_dom"/>
</dbReference>
<keyword evidence="9" id="KW-0407">Ion channel</keyword>
<dbReference type="SUPFAM" id="SSF54631">
    <property type="entry name" value="CBS-domain pair"/>
    <property type="match status" value="1"/>
</dbReference>
<keyword evidence="10" id="KW-0129">CBS domain</keyword>
<dbReference type="InterPro" id="IPR001807">
    <property type="entry name" value="ClC"/>
</dbReference>
<evidence type="ECO:0000256" key="2">
    <source>
        <dbReference type="ARBA" id="ARBA00022448"/>
    </source>
</evidence>
<name>A0A498C897_9GAMM</name>
<feature type="transmembrane region" description="Helical" evidence="11">
    <location>
        <begin position="20"/>
        <end position="46"/>
    </location>
</feature>
<feature type="transmembrane region" description="Helical" evidence="11">
    <location>
        <begin position="299"/>
        <end position="320"/>
    </location>
</feature>
<evidence type="ECO:0000256" key="4">
    <source>
        <dbReference type="ARBA" id="ARBA00022989"/>
    </source>
</evidence>
<evidence type="ECO:0000256" key="5">
    <source>
        <dbReference type="ARBA" id="ARBA00023065"/>
    </source>
</evidence>
<dbReference type="PANTHER" id="PTHR43427">
    <property type="entry name" value="CHLORIDE CHANNEL PROTEIN CLC-E"/>
    <property type="match status" value="1"/>
</dbReference>
<keyword evidence="8" id="KW-0868">Chloride</keyword>
<evidence type="ECO:0000313" key="14">
    <source>
        <dbReference type="Proteomes" id="UP000275461"/>
    </source>
</evidence>
<dbReference type="OrthoDB" id="9767361at2"/>
<dbReference type="Gene3D" id="1.10.3080.10">
    <property type="entry name" value="Clc chloride channel"/>
    <property type="match status" value="1"/>
</dbReference>
<dbReference type="Pfam" id="PF00654">
    <property type="entry name" value="Voltage_CLC"/>
    <property type="match status" value="1"/>
</dbReference>
<dbReference type="Proteomes" id="UP000275461">
    <property type="component" value="Unassembled WGS sequence"/>
</dbReference>
<evidence type="ECO:0000256" key="9">
    <source>
        <dbReference type="ARBA" id="ARBA00023303"/>
    </source>
</evidence>
<keyword evidence="7" id="KW-0869">Chloride channel</keyword>
<dbReference type="InterPro" id="IPR046342">
    <property type="entry name" value="CBS_dom_sf"/>
</dbReference>
<dbReference type="CDD" id="cd00400">
    <property type="entry name" value="Voltage_gated_ClC"/>
    <property type="match status" value="1"/>
</dbReference>
<evidence type="ECO:0000313" key="13">
    <source>
        <dbReference type="EMBL" id="RLK51309.1"/>
    </source>
</evidence>
<comment type="subcellular location">
    <subcellularLocation>
        <location evidence="1">Membrane</location>
        <topology evidence="1">Multi-pass membrane protein</topology>
    </subcellularLocation>
</comment>
<feature type="domain" description="CBS" evidence="12">
    <location>
        <begin position="517"/>
        <end position="574"/>
    </location>
</feature>
<gene>
    <name evidence="13" type="ORF">DFR31_1245</name>
</gene>
<dbReference type="InterPro" id="IPR050368">
    <property type="entry name" value="ClC-type_chloride_channel"/>
</dbReference>
<dbReference type="PRINTS" id="PR00762">
    <property type="entry name" value="CLCHANNEL"/>
</dbReference>
<evidence type="ECO:0000256" key="11">
    <source>
        <dbReference type="SAM" id="Phobius"/>
    </source>
</evidence>
<dbReference type="GO" id="GO:0034707">
    <property type="term" value="C:chloride channel complex"/>
    <property type="evidence" value="ECO:0007669"/>
    <property type="project" value="UniProtKB-KW"/>
</dbReference>
<keyword evidence="3 11" id="KW-0812">Transmembrane</keyword>
<dbReference type="InterPro" id="IPR014743">
    <property type="entry name" value="Cl-channel_core"/>
</dbReference>
<accession>A0A498C897</accession>
<feature type="transmembrane region" description="Helical" evidence="11">
    <location>
        <begin position="236"/>
        <end position="256"/>
    </location>
</feature>
<reference evidence="13 14" key="1">
    <citation type="submission" date="2018-10" db="EMBL/GenBank/DDBJ databases">
        <title>Genomic Encyclopedia of Type Strains, Phase IV (KMG-IV): sequencing the most valuable type-strain genomes for metagenomic binning, comparative biology and taxonomic classification.</title>
        <authorList>
            <person name="Goeker M."/>
        </authorList>
    </citation>
    <scope>NUCLEOTIDE SEQUENCE [LARGE SCALE GENOMIC DNA]</scope>
    <source>
        <strain evidence="13 14">DSM 12769</strain>
    </source>
</reference>
<evidence type="ECO:0000256" key="10">
    <source>
        <dbReference type="PROSITE-ProRule" id="PRU00703"/>
    </source>
</evidence>
<feature type="transmembrane region" description="Helical" evidence="11">
    <location>
        <begin position="197"/>
        <end position="216"/>
    </location>
</feature>
<dbReference type="RefSeq" id="WP_121441728.1">
    <property type="nucleotide sequence ID" value="NZ_RCDA01000001.1"/>
</dbReference>
<evidence type="ECO:0000256" key="1">
    <source>
        <dbReference type="ARBA" id="ARBA00004141"/>
    </source>
</evidence>
<comment type="caution">
    <text evidence="13">The sequence shown here is derived from an EMBL/GenBank/DDBJ whole genome shotgun (WGS) entry which is preliminary data.</text>
</comment>
<proteinExistence type="predicted"/>
<keyword evidence="5" id="KW-0406">Ion transport</keyword>
<dbReference type="PROSITE" id="PS51371">
    <property type="entry name" value="CBS"/>
    <property type="match status" value="1"/>
</dbReference>
<evidence type="ECO:0000256" key="3">
    <source>
        <dbReference type="ARBA" id="ARBA00022692"/>
    </source>
</evidence>
<keyword evidence="4 11" id="KW-1133">Transmembrane helix</keyword>
<dbReference type="PANTHER" id="PTHR43427:SF6">
    <property type="entry name" value="CHLORIDE CHANNEL PROTEIN CLC-E"/>
    <property type="match status" value="1"/>
</dbReference>
<dbReference type="GO" id="GO:0005254">
    <property type="term" value="F:chloride channel activity"/>
    <property type="evidence" value="ECO:0007669"/>
    <property type="project" value="UniProtKB-KW"/>
</dbReference>
<feature type="transmembrane region" description="Helical" evidence="11">
    <location>
        <begin position="398"/>
        <end position="418"/>
    </location>
</feature>
<dbReference type="EMBL" id="RCDA01000001">
    <property type="protein sequence ID" value="RLK51309.1"/>
    <property type="molecule type" value="Genomic_DNA"/>
</dbReference>
<protein>
    <submittedName>
        <fullName evidence="13">CIC family chloride channel protein</fullName>
    </submittedName>
</protein>
<keyword evidence="2" id="KW-0813">Transport</keyword>
<dbReference type="SUPFAM" id="SSF81340">
    <property type="entry name" value="Clc chloride channel"/>
    <property type="match status" value="1"/>
</dbReference>
<evidence type="ECO:0000256" key="8">
    <source>
        <dbReference type="ARBA" id="ARBA00023214"/>
    </source>
</evidence>
<evidence type="ECO:0000256" key="6">
    <source>
        <dbReference type="ARBA" id="ARBA00023136"/>
    </source>
</evidence>
<evidence type="ECO:0000256" key="7">
    <source>
        <dbReference type="ARBA" id="ARBA00023173"/>
    </source>
</evidence>